<proteinExistence type="predicted"/>
<evidence type="ECO:0000313" key="1">
    <source>
        <dbReference type="EMBL" id="AKV01435.1"/>
    </source>
</evidence>
<reference evidence="1 2" key="1">
    <citation type="submission" date="2015-08" db="EMBL/GenBank/DDBJ databases">
        <authorList>
            <person name="Babu N.S."/>
            <person name="Beckwith C.J."/>
            <person name="Beseler K.G."/>
            <person name="Brison A."/>
            <person name="Carone J.V."/>
            <person name="Caskin T.P."/>
            <person name="Diamond M."/>
            <person name="Durham M.E."/>
            <person name="Foxe J.M."/>
            <person name="Go M."/>
            <person name="Henderson B.A."/>
            <person name="Jones I.B."/>
            <person name="McGettigan J.A."/>
            <person name="Micheletti S.J."/>
            <person name="Nasrallah M.E."/>
            <person name="Ortiz D."/>
            <person name="Piller C.R."/>
            <person name="Privatt S.R."/>
            <person name="Schneider S.L."/>
            <person name="Sharp S."/>
            <person name="Smith T.C."/>
            <person name="Stanton J.D."/>
            <person name="Ullery H.E."/>
            <person name="Wilson R.J."/>
            <person name="Serrano M.G."/>
            <person name="Buck G."/>
            <person name="Lee V."/>
            <person name="Wang Y."/>
            <person name="Carvalho R."/>
            <person name="Voegtly L."/>
            <person name="Shi R."/>
            <person name="Duckworth R."/>
            <person name="Johnson A."/>
            <person name="Loviza R."/>
            <person name="Walstead R."/>
            <person name="Shah Z."/>
            <person name="Kiflezghi M."/>
            <person name="Wade K."/>
            <person name="Ball S.L."/>
            <person name="Bradley K.W."/>
            <person name="Asai D.J."/>
            <person name="Bowman C.A."/>
            <person name="Russell D.A."/>
            <person name="Pope W.H."/>
            <person name="Jacobs-Sera D."/>
            <person name="Hendrix R.W."/>
            <person name="Hatfull G.F."/>
        </authorList>
    </citation>
    <scope>NUCLEOTIDE SEQUENCE [LARGE SCALE GENOMIC DNA]</scope>
    <source>
        <strain evidence="1 2">DSM 27648</strain>
    </source>
</reference>
<evidence type="ECO:0000313" key="2">
    <source>
        <dbReference type="Proteomes" id="UP000064967"/>
    </source>
</evidence>
<dbReference type="KEGG" id="llu:AKJ09_08098"/>
<keyword evidence="2" id="KW-1185">Reference proteome</keyword>
<dbReference type="PROSITE" id="PS51257">
    <property type="entry name" value="PROKAR_LIPOPROTEIN"/>
    <property type="match status" value="1"/>
</dbReference>
<gene>
    <name evidence="1" type="ORF">AKJ09_08098</name>
</gene>
<dbReference type="STRING" id="1391654.AKJ09_08098"/>
<dbReference type="Proteomes" id="UP000064967">
    <property type="component" value="Chromosome"/>
</dbReference>
<dbReference type="AlphaFoldDB" id="A0A0K1Q7P8"/>
<dbReference type="RefSeq" id="WP_146652533.1">
    <property type="nucleotide sequence ID" value="NZ_CP012333.1"/>
</dbReference>
<name>A0A0K1Q7P8_9BACT</name>
<organism evidence="1 2">
    <name type="scientific">Labilithrix luteola</name>
    <dbReference type="NCBI Taxonomy" id="1391654"/>
    <lineage>
        <taxon>Bacteria</taxon>
        <taxon>Pseudomonadati</taxon>
        <taxon>Myxococcota</taxon>
        <taxon>Polyangia</taxon>
        <taxon>Polyangiales</taxon>
        <taxon>Labilitrichaceae</taxon>
        <taxon>Labilithrix</taxon>
    </lineage>
</organism>
<dbReference type="EMBL" id="CP012333">
    <property type="protein sequence ID" value="AKV01435.1"/>
    <property type="molecule type" value="Genomic_DNA"/>
</dbReference>
<sequence>MNRRLGLLALFALTGVACKPDLDQRASVLGGPLRVLAVRSEPAEAAPRDEVTFKALMVDANGIVIDGRSSSWGFCTARKPLAELGPVSPACYESGSTNFVGLGAGESVKGVIPNTACRDFGPEVPVSKPGEADGRPVDPDPTGGYYQPVTLVAVGGGDSVVSVDTTRLACGVSGAASEDVIVFNQRYHLNENPEIASLSIDGVAVAEGTPVTVSPGKRVTFSVGWPVCPTTDVCGDQICGADESRLNCAEDCAKAVPVGCKGAERYMNYDAEGRSLVVRREAMRVSWFSAGGAFDQDRSGRETNDTVDSLDNGWVAPSQPSTVNGWIVLRDERGGVAWRGFTIDVR</sequence>
<protein>
    <recommendedName>
        <fullName evidence="3">Lipoprotein</fullName>
    </recommendedName>
</protein>
<evidence type="ECO:0008006" key="3">
    <source>
        <dbReference type="Google" id="ProtNLM"/>
    </source>
</evidence>
<accession>A0A0K1Q7P8</accession>
<dbReference type="OrthoDB" id="5508762at2"/>